<evidence type="ECO:0000256" key="1">
    <source>
        <dbReference type="SAM" id="SignalP"/>
    </source>
</evidence>
<accession>A0ABM1T3Z8</accession>
<evidence type="ECO:0000259" key="2">
    <source>
        <dbReference type="SMART" id="SM00703"/>
    </source>
</evidence>
<evidence type="ECO:0000313" key="3">
    <source>
        <dbReference type="Proteomes" id="UP000694941"/>
    </source>
</evidence>
<feature type="chain" id="PRO_5045592375" evidence="1">
    <location>
        <begin position="26"/>
        <end position="198"/>
    </location>
</feature>
<dbReference type="SMART" id="SM00703">
    <property type="entry name" value="NRF"/>
    <property type="match status" value="1"/>
</dbReference>
<dbReference type="PANTHER" id="PTHR11161:SF0">
    <property type="entry name" value="O-ACYLTRANSFERASE LIKE PROTEIN"/>
    <property type="match status" value="1"/>
</dbReference>
<dbReference type="PANTHER" id="PTHR11161">
    <property type="entry name" value="O-ACYLTRANSFERASE"/>
    <property type="match status" value="1"/>
</dbReference>
<keyword evidence="3" id="KW-1185">Reference proteome</keyword>
<dbReference type="Proteomes" id="UP000694941">
    <property type="component" value="Unplaced"/>
</dbReference>
<dbReference type="RefSeq" id="XP_022250604.1">
    <property type="nucleotide sequence ID" value="XM_022394896.1"/>
</dbReference>
<gene>
    <name evidence="4" type="primary">LOC111087620</name>
</gene>
<proteinExistence type="predicted"/>
<feature type="domain" description="Nose resistant-to-fluoxetine protein N-terminal" evidence="2">
    <location>
        <begin position="74"/>
        <end position="197"/>
    </location>
</feature>
<organism evidence="3 4">
    <name type="scientific">Limulus polyphemus</name>
    <name type="common">Atlantic horseshoe crab</name>
    <dbReference type="NCBI Taxonomy" id="6850"/>
    <lineage>
        <taxon>Eukaryota</taxon>
        <taxon>Metazoa</taxon>
        <taxon>Ecdysozoa</taxon>
        <taxon>Arthropoda</taxon>
        <taxon>Chelicerata</taxon>
        <taxon>Merostomata</taxon>
        <taxon>Xiphosura</taxon>
        <taxon>Limulidae</taxon>
        <taxon>Limulus</taxon>
    </lineage>
</organism>
<reference evidence="4" key="1">
    <citation type="submission" date="2025-08" db="UniProtKB">
        <authorList>
            <consortium name="RefSeq"/>
        </authorList>
    </citation>
    <scope>IDENTIFICATION</scope>
    <source>
        <tissue evidence="4">Muscle</tissue>
    </source>
</reference>
<feature type="signal peptide" evidence="1">
    <location>
        <begin position="1"/>
        <end position="25"/>
    </location>
</feature>
<dbReference type="GeneID" id="111087620"/>
<dbReference type="InterPro" id="IPR052728">
    <property type="entry name" value="O2_lipid_transport_reg"/>
</dbReference>
<dbReference type="Pfam" id="PF20146">
    <property type="entry name" value="NRF"/>
    <property type="match status" value="1"/>
</dbReference>
<protein>
    <submittedName>
        <fullName evidence="4">Uncharacterized protein LOC111087620</fullName>
    </submittedName>
</protein>
<dbReference type="InterPro" id="IPR006621">
    <property type="entry name" value="Nose-resist-to-fluoxetine_N"/>
</dbReference>
<keyword evidence="1" id="KW-0732">Signal</keyword>
<sequence>MILVCRRMLAGAAIILVLCLSYGESVNILEQEPTSNSSWTMNVSSTYSLSISSIVLLYEKLFESLQLGSAVNISDQCANATHLLVQAVRAEESWALRMIDALGKPSSGILQGSVVFLGYYSECVKTTAILPVDGKSSIPFRGKYCLPTLSFGASTSTLPKGILGPSYNVLRSNNPKIGLCVPSTCFMEDVSLAFNKER</sequence>
<name>A0ABM1T3Z8_LIMPO</name>
<evidence type="ECO:0000313" key="4">
    <source>
        <dbReference type="RefSeq" id="XP_022250604.1"/>
    </source>
</evidence>